<name>A0AAV2HMW5_LYMST</name>
<dbReference type="GO" id="GO:0006518">
    <property type="term" value="P:peptide metabolic process"/>
    <property type="evidence" value="ECO:0007669"/>
    <property type="project" value="InterPro"/>
</dbReference>
<keyword evidence="4" id="KW-0677">Repeat</keyword>
<reference evidence="13 14" key="1">
    <citation type="submission" date="2024-04" db="EMBL/GenBank/DDBJ databases">
        <authorList>
            <consortium name="Genoscope - CEA"/>
            <person name="William W."/>
        </authorList>
    </citation>
    <scope>NUCLEOTIDE SEQUENCE [LARGE SCALE GENOMIC DNA]</scope>
</reference>
<evidence type="ECO:0000256" key="7">
    <source>
        <dbReference type="ARBA" id="ARBA00023239"/>
    </source>
</evidence>
<evidence type="ECO:0000256" key="5">
    <source>
        <dbReference type="ARBA" id="ARBA00023157"/>
    </source>
</evidence>
<keyword evidence="7" id="KW-0456">Lyase</keyword>
<feature type="binding site" evidence="9">
    <location>
        <position position="115"/>
    </location>
    <ligand>
        <name>Ca(2+)</name>
        <dbReference type="ChEBI" id="CHEBI:29108"/>
        <note>structural</note>
    </ligand>
</feature>
<accession>A0AAV2HMW5</accession>
<feature type="repeat" description="NHL" evidence="11">
    <location>
        <begin position="152"/>
        <end position="191"/>
    </location>
</feature>
<evidence type="ECO:0000313" key="14">
    <source>
        <dbReference type="Proteomes" id="UP001497497"/>
    </source>
</evidence>
<protein>
    <recommendedName>
        <fullName evidence="1">peptidylamidoglycolate lyase</fullName>
        <ecNumber evidence="1">4.3.2.5</ecNumber>
    </recommendedName>
</protein>
<dbReference type="EMBL" id="CAXITT010000201">
    <property type="protein sequence ID" value="CAL1535400.1"/>
    <property type="molecule type" value="Genomic_DNA"/>
</dbReference>
<feature type="chain" id="PRO_5044021980" description="peptidylamidoglycolate lyase" evidence="12">
    <location>
        <begin position="25"/>
        <end position="365"/>
    </location>
</feature>
<dbReference type="GO" id="GO:0016020">
    <property type="term" value="C:membrane"/>
    <property type="evidence" value="ECO:0007669"/>
    <property type="project" value="InterPro"/>
</dbReference>
<dbReference type="Gene3D" id="2.120.10.30">
    <property type="entry name" value="TolB, C-terminal domain"/>
    <property type="match status" value="1"/>
</dbReference>
<feature type="binding site" evidence="8">
    <location>
        <position position="180"/>
    </location>
    <ligand>
        <name>a protein</name>
        <dbReference type="ChEBI" id="CHEBI:16541"/>
    </ligand>
    <ligandPart>
        <name>C-terminal Xaa-(2S)-2-hydroxyglycine residue</name>
        <dbReference type="ChEBI" id="CHEBI:142768"/>
    </ligandPart>
</feature>
<evidence type="ECO:0000256" key="1">
    <source>
        <dbReference type="ARBA" id="ARBA00012343"/>
    </source>
</evidence>
<dbReference type="SUPFAM" id="SSF63829">
    <property type="entry name" value="Calcium-dependent phosphotriesterase"/>
    <property type="match status" value="1"/>
</dbReference>
<dbReference type="PROSITE" id="PS51125">
    <property type="entry name" value="NHL"/>
    <property type="match status" value="1"/>
</dbReference>
<organism evidence="13 14">
    <name type="scientific">Lymnaea stagnalis</name>
    <name type="common">Great pond snail</name>
    <name type="synonym">Helix stagnalis</name>
    <dbReference type="NCBI Taxonomy" id="6523"/>
    <lineage>
        <taxon>Eukaryota</taxon>
        <taxon>Metazoa</taxon>
        <taxon>Spiralia</taxon>
        <taxon>Lophotrochozoa</taxon>
        <taxon>Mollusca</taxon>
        <taxon>Gastropoda</taxon>
        <taxon>Heterobranchia</taxon>
        <taxon>Euthyneura</taxon>
        <taxon>Panpulmonata</taxon>
        <taxon>Hygrophila</taxon>
        <taxon>Lymnaeoidea</taxon>
        <taxon>Lymnaeidae</taxon>
        <taxon>Lymnaea</taxon>
    </lineage>
</organism>
<keyword evidence="6" id="KW-0325">Glycoprotein</keyword>
<dbReference type="GO" id="GO:0004598">
    <property type="term" value="F:peptidylamidoglycolate lyase activity"/>
    <property type="evidence" value="ECO:0007669"/>
    <property type="project" value="UniProtKB-EC"/>
</dbReference>
<feature type="binding site" evidence="9">
    <location>
        <position position="218"/>
    </location>
    <ligand>
        <name>Zn(2+)</name>
        <dbReference type="ChEBI" id="CHEBI:29105"/>
        <note>catalytic</note>
    </ligand>
</feature>
<evidence type="ECO:0000256" key="3">
    <source>
        <dbReference type="ARBA" id="ARBA00022729"/>
    </source>
</evidence>
<feature type="binding site" evidence="9">
    <location>
        <position position="47"/>
    </location>
    <ligand>
        <name>Ca(2+)</name>
        <dbReference type="ChEBI" id="CHEBI:29108"/>
        <note>structural</note>
    </ligand>
</feature>
<feature type="binding site" evidence="9">
    <location>
        <position position="333"/>
    </location>
    <ligand>
        <name>Ca(2+)</name>
        <dbReference type="ChEBI" id="CHEBI:29108"/>
        <note>structural</note>
    </ligand>
</feature>
<dbReference type="InterPro" id="IPR001258">
    <property type="entry name" value="NHL_repeat"/>
</dbReference>
<keyword evidence="9" id="KW-0862">Zinc</keyword>
<dbReference type="InterPro" id="IPR011042">
    <property type="entry name" value="6-blade_b-propeller_TolB-like"/>
</dbReference>
<evidence type="ECO:0000256" key="11">
    <source>
        <dbReference type="PROSITE-ProRule" id="PRU00504"/>
    </source>
</evidence>
<comment type="caution">
    <text evidence="13">The sequence shown here is derived from an EMBL/GenBank/DDBJ whole genome shotgun (WGS) entry which is preliminary data.</text>
</comment>
<evidence type="ECO:0000256" key="2">
    <source>
        <dbReference type="ARBA" id="ARBA00022723"/>
    </source>
</evidence>
<evidence type="ECO:0000313" key="13">
    <source>
        <dbReference type="EMBL" id="CAL1535400.1"/>
    </source>
</evidence>
<dbReference type="AlphaFoldDB" id="A0AAV2HMW5"/>
<dbReference type="EC" id="4.3.2.5" evidence="1"/>
<evidence type="ECO:0000256" key="6">
    <source>
        <dbReference type="ARBA" id="ARBA00023180"/>
    </source>
</evidence>
<feature type="binding site" evidence="9">
    <location>
        <position position="113"/>
    </location>
    <ligand>
        <name>Zn(2+)</name>
        <dbReference type="ChEBI" id="CHEBI:29105"/>
        <note>catalytic</note>
    </ligand>
</feature>
<evidence type="ECO:0000256" key="9">
    <source>
        <dbReference type="PIRSR" id="PIRSR600720-2"/>
    </source>
</evidence>
<dbReference type="Proteomes" id="UP001497497">
    <property type="component" value="Unassembled WGS sequence"/>
</dbReference>
<keyword evidence="3 12" id="KW-0732">Signal</keyword>
<feature type="binding site" evidence="9">
    <location>
        <position position="332"/>
    </location>
    <ligand>
        <name>Zn(2+)</name>
        <dbReference type="ChEBI" id="CHEBI:29105"/>
        <note>catalytic</note>
    </ligand>
</feature>
<sequence length="365" mass="40542">MASTLKSLISLHLVISIFTILARCQLLPVEDPNFSTDGQEIGMVSAVDIDSDGDLYVFHRTDRPWTDDTFLPNRNVLSAIGKVPISKDTIFIVDPNTGRKKSSFGNNFFNIPHGLKIDANDTIWTTDVGRHQVFRFPKGATQPDLVLGEKFVPGDDERHFCKPADVTFGRNGEFFVADGYCNSRILKFSRDGYLLFKWGVHLDNATSALNPYTLNTPHSLTYIEKEDLICVADREHSRALCYNGGYTNGLSLGSYNRTLVGVNETGKVFAIYYNKAANEIVTAGEISREPFLVNGQLIYPPRAFSYSLSGQKLSSWANITQVVAKAGPSLIHDLCTSKDGQDVFLGDIVQHKVFKYTRRPISVVG</sequence>
<dbReference type="InterPro" id="IPR000720">
    <property type="entry name" value="PHM/PAL"/>
</dbReference>
<dbReference type="CDD" id="cd14958">
    <property type="entry name" value="NHL_PAL_like"/>
    <property type="match status" value="1"/>
</dbReference>
<dbReference type="GO" id="GO:0005576">
    <property type="term" value="C:extracellular region"/>
    <property type="evidence" value="ECO:0007669"/>
    <property type="project" value="TreeGrafter"/>
</dbReference>
<dbReference type="PRINTS" id="PR00790">
    <property type="entry name" value="PAMONOXGNASE"/>
</dbReference>
<keyword evidence="9" id="KW-0106">Calcium</keyword>
<keyword evidence="5 10" id="KW-1015">Disulfide bond</keyword>
<evidence type="ECO:0000256" key="12">
    <source>
        <dbReference type="SAM" id="SignalP"/>
    </source>
</evidence>
<comment type="cofactor">
    <cofactor evidence="9">
        <name>Zn(2+)</name>
        <dbReference type="ChEBI" id="CHEBI:29105"/>
    </cofactor>
    <text evidence="9">Binds one Zn(2+) ion per subunit.</text>
</comment>
<gene>
    <name evidence="13" type="ORF">GSLYS_00009360001</name>
</gene>
<feature type="disulfide bond" evidence="10">
    <location>
        <begin position="161"/>
        <end position="181"/>
    </location>
</feature>
<keyword evidence="14" id="KW-1185">Reference proteome</keyword>
<feature type="binding site" evidence="8">
    <location>
        <position position="234"/>
    </location>
    <ligand>
        <name>a protein</name>
        <dbReference type="ChEBI" id="CHEBI:16541"/>
    </ligand>
    <ligandPart>
        <name>C-terminal Xaa-(2S)-2-hydroxyglycine residue</name>
        <dbReference type="ChEBI" id="CHEBI:142768"/>
    </ligandPart>
</feature>
<evidence type="ECO:0000256" key="8">
    <source>
        <dbReference type="PIRSR" id="PIRSR600720-1"/>
    </source>
</evidence>
<dbReference type="GO" id="GO:0046872">
    <property type="term" value="F:metal ion binding"/>
    <property type="evidence" value="ECO:0007669"/>
    <property type="project" value="UniProtKB-KW"/>
</dbReference>
<feature type="signal peptide" evidence="12">
    <location>
        <begin position="1"/>
        <end position="24"/>
    </location>
</feature>
<dbReference type="PANTHER" id="PTHR10680">
    <property type="entry name" value="PEPTIDYL-GLYCINE ALPHA-AMIDATING MONOOXYGENASE"/>
    <property type="match status" value="1"/>
</dbReference>
<keyword evidence="2 9" id="KW-0479">Metal-binding</keyword>
<dbReference type="PANTHER" id="PTHR10680:SF14">
    <property type="entry name" value="PEPTIDYL-GLYCINE ALPHA-AMIDATING MONOOXYGENASE"/>
    <property type="match status" value="1"/>
</dbReference>
<feature type="binding site" evidence="8">
    <location>
        <position position="60"/>
    </location>
    <ligand>
        <name>a protein</name>
        <dbReference type="ChEBI" id="CHEBI:16541"/>
    </ligand>
    <ligandPart>
        <name>C-terminal Xaa-(2S)-2-hydroxyglycine residue</name>
        <dbReference type="ChEBI" id="CHEBI:142768"/>
    </ligandPart>
</feature>
<proteinExistence type="predicted"/>
<dbReference type="Pfam" id="PF01436">
    <property type="entry name" value="NHL"/>
    <property type="match status" value="2"/>
</dbReference>
<evidence type="ECO:0000256" key="10">
    <source>
        <dbReference type="PIRSR" id="PIRSR600720-3"/>
    </source>
</evidence>
<evidence type="ECO:0000256" key="4">
    <source>
        <dbReference type="ARBA" id="ARBA00022737"/>
    </source>
</evidence>
<feature type="disulfide bond" evidence="10">
    <location>
        <begin position="230"/>
        <end position="241"/>
    </location>
</feature>